<dbReference type="Proteomes" id="UP001596356">
    <property type="component" value="Unassembled WGS sequence"/>
</dbReference>
<dbReference type="RefSeq" id="WP_377824187.1">
    <property type="nucleotide sequence ID" value="NZ_JBHSWJ010000002.1"/>
</dbReference>
<evidence type="ECO:0000256" key="1">
    <source>
        <dbReference type="ARBA" id="ARBA00022670"/>
    </source>
</evidence>
<sequence>MHRTVRGLLVPLLALALAGLGVFGPEPATATPTPLPASGTARAACTAVPAGKVRCLAQYRTSTSGRRTNLPQVIQTLGPSQIASAYGLRGGAVGVTVAVVGAFSNPNLEKDLAVYRKQSGLASCTTKNRCLRIVNQRGATGPLPQPDPDWGLEAALDVDAVSAACPACKILVVEADDNNDVSLAAAVNTAVRLKAAVVSNSYGGPEYTAVPSLAARYYRHPGVPIVASSGDDGFQPASFPASSTTVISVGGTSLTRNVRSARGWSESAWEDGGSGCSAWFAKPSYQTRALDHCPMRTSTDVSAVGDPYSNFAVYDTFGTPTDWLLVGGTSLSAPLVAGMIARAGHAKSYGTTAGRIYRHRSWFHDIRSGSNGYCGGDYLCTAKKGYDAPTGVGTPRTLAGL</sequence>
<dbReference type="PROSITE" id="PS00138">
    <property type="entry name" value="SUBTILASE_SER"/>
    <property type="match status" value="1"/>
</dbReference>
<feature type="signal peptide" evidence="4">
    <location>
        <begin position="1"/>
        <end position="30"/>
    </location>
</feature>
<evidence type="ECO:0000256" key="4">
    <source>
        <dbReference type="SAM" id="SignalP"/>
    </source>
</evidence>
<dbReference type="InterPro" id="IPR030400">
    <property type="entry name" value="Sedolisin_dom"/>
</dbReference>
<dbReference type="InterPro" id="IPR000209">
    <property type="entry name" value="Peptidase_S8/S53_dom"/>
</dbReference>
<keyword evidence="3" id="KW-0720">Serine protease</keyword>
<dbReference type="Pfam" id="PF00082">
    <property type="entry name" value="Peptidase_S8"/>
    <property type="match status" value="1"/>
</dbReference>
<dbReference type="PANTHER" id="PTHR14218">
    <property type="entry name" value="PROTEASE S8 TRIPEPTIDYL PEPTIDASE I CLN2"/>
    <property type="match status" value="1"/>
</dbReference>
<dbReference type="CDD" id="cd04056">
    <property type="entry name" value="Peptidases_S53"/>
    <property type="match status" value="1"/>
</dbReference>
<keyword evidence="1" id="KW-0645">Protease</keyword>
<keyword evidence="4" id="KW-0732">Signal</keyword>
<evidence type="ECO:0000313" key="7">
    <source>
        <dbReference type="Proteomes" id="UP001596356"/>
    </source>
</evidence>
<dbReference type="InterPro" id="IPR036852">
    <property type="entry name" value="Peptidase_S8/S53_dom_sf"/>
</dbReference>
<comment type="caution">
    <text evidence="6">The sequence shown here is derived from an EMBL/GenBank/DDBJ whole genome shotgun (WGS) entry which is preliminary data.</text>
</comment>
<name>A0ABW2AW28_9MICO</name>
<evidence type="ECO:0000259" key="5">
    <source>
        <dbReference type="PROSITE" id="PS51695"/>
    </source>
</evidence>
<dbReference type="PANTHER" id="PTHR14218:SF15">
    <property type="entry name" value="TRIPEPTIDYL-PEPTIDASE 1"/>
    <property type="match status" value="1"/>
</dbReference>
<reference evidence="7" key="1">
    <citation type="journal article" date="2019" name="Int. J. Syst. Evol. Microbiol.">
        <title>The Global Catalogue of Microorganisms (GCM) 10K type strain sequencing project: providing services to taxonomists for standard genome sequencing and annotation.</title>
        <authorList>
            <consortium name="The Broad Institute Genomics Platform"/>
            <consortium name="The Broad Institute Genome Sequencing Center for Infectious Disease"/>
            <person name="Wu L."/>
            <person name="Ma J."/>
        </authorList>
    </citation>
    <scope>NUCLEOTIDE SEQUENCE [LARGE SCALE GENOMIC DNA]</scope>
    <source>
        <strain evidence="7">NBRC 106593</strain>
    </source>
</reference>
<feature type="domain" description="Peptidase S53" evidence="5">
    <location>
        <begin position="76"/>
        <end position="401"/>
    </location>
</feature>
<organism evidence="6 7">
    <name type="scientific">Branchiibius cervicis</name>
    <dbReference type="NCBI Taxonomy" id="908252"/>
    <lineage>
        <taxon>Bacteria</taxon>
        <taxon>Bacillati</taxon>
        <taxon>Actinomycetota</taxon>
        <taxon>Actinomycetes</taxon>
        <taxon>Micrococcales</taxon>
        <taxon>Dermacoccaceae</taxon>
        <taxon>Branchiibius</taxon>
    </lineage>
</organism>
<keyword evidence="7" id="KW-1185">Reference proteome</keyword>
<dbReference type="InterPro" id="IPR050819">
    <property type="entry name" value="Tripeptidyl-peptidase_I"/>
</dbReference>
<accession>A0ABW2AW28</accession>
<dbReference type="Gene3D" id="3.40.50.200">
    <property type="entry name" value="Peptidase S8/S53 domain"/>
    <property type="match status" value="1"/>
</dbReference>
<dbReference type="EMBL" id="JBHSWJ010000002">
    <property type="protein sequence ID" value="MFC6715231.1"/>
    <property type="molecule type" value="Genomic_DNA"/>
</dbReference>
<proteinExistence type="predicted"/>
<evidence type="ECO:0000313" key="6">
    <source>
        <dbReference type="EMBL" id="MFC6715231.1"/>
    </source>
</evidence>
<evidence type="ECO:0000256" key="3">
    <source>
        <dbReference type="ARBA" id="ARBA00022825"/>
    </source>
</evidence>
<dbReference type="InterPro" id="IPR023828">
    <property type="entry name" value="Peptidase_S8_Ser-AS"/>
</dbReference>
<protein>
    <submittedName>
        <fullName evidence="6">S8 family serine peptidase</fullName>
    </submittedName>
</protein>
<evidence type="ECO:0000256" key="2">
    <source>
        <dbReference type="ARBA" id="ARBA00022801"/>
    </source>
</evidence>
<dbReference type="SUPFAM" id="SSF52743">
    <property type="entry name" value="Subtilisin-like"/>
    <property type="match status" value="1"/>
</dbReference>
<dbReference type="PROSITE" id="PS51695">
    <property type="entry name" value="SEDOLISIN"/>
    <property type="match status" value="1"/>
</dbReference>
<keyword evidence="2" id="KW-0378">Hydrolase</keyword>
<feature type="chain" id="PRO_5045889557" evidence="4">
    <location>
        <begin position="31"/>
        <end position="401"/>
    </location>
</feature>
<gene>
    <name evidence="6" type="ORF">ACFQBT_16000</name>
</gene>